<dbReference type="PANTHER" id="PTHR10131:SF157">
    <property type="entry name" value="RECEPTOR-ASSOCIATED FACTOR, PUTATIVE-RELATED"/>
    <property type="match status" value="1"/>
</dbReference>
<dbReference type="GO" id="GO:0043122">
    <property type="term" value="P:regulation of canonical NF-kappaB signal transduction"/>
    <property type="evidence" value="ECO:0007669"/>
    <property type="project" value="TreeGrafter"/>
</dbReference>
<dbReference type="Proteomes" id="UP000230066">
    <property type="component" value="Unassembled WGS sequence"/>
</dbReference>
<dbReference type="InterPro" id="IPR001841">
    <property type="entry name" value="Znf_RING"/>
</dbReference>
<dbReference type="Gene3D" id="3.30.40.10">
    <property type="entry name" value="Zinc/RING finger domain, C3HC4 (zinc finger)"/>
    <property type="match status" value="2"/>
</dbReference>
<dbReference type="PROSITE" id="PS50089">
    <property type="entry name" value="ZF_RING_2"/>
    <property type="match status" value="1"/>
</dbReference>
<dbReference type="Pfam" id="PF13445">
    <property type="entry name" value="zf-RING_UBOX"/>
    <property type="match status" value="1"/>
</dbReference>
<evidence type="ECO:0000313" key="2">
    <source>
        <dbReference type="Proteomes" id="UP000230066"/>
    </source>
</evidence>
<comment type="caution">
    <text evidence="1">The sequence shown here is derived from an EMBL/GenBank/DDBJ whole genome shotgun (WGS) entry which is preliminary data.</text>
</comment>
<dbReference type="InterPro" id="IPR027370">
    <property type="entry name" value="Znf-RING_euk"/>
</dbReference>
<dbReference type="AlphaFoldDB" id="A0A2H1CUS9"/>
<reference evidence="1" key="1">
    <citation type="submission" date="2019-03" db="EMBL/GenBank/DDBJ databases">
        <title>Improved annotation for the trematode Fasciola hepatica.</title>
        <authorList>
            <person name="Choi Y.-J."/>
            <person name="Martin J."/>
            <person name="Mitreva M."/>
        </authorList>
    </citation>
    <scope>NUCLEOTIDE SEQUENCE [LARGE SCALE GENOMIC DNA]</scope>
</reference>
<dbReference type="SUPFAM" id="SSF57850">
    <property type="entry name" value="RING/U-box"/>
    <property type="match status" value="1"/>
</dbReference>
<proteinExistence type="predicted"/>
<organism evidence="1 2">
    <name type="scientific">Fasciola hepatica</name>
    <name type="common">Liver fluke</name>
    <dbReference type="NCBI Taxonomy" id="6192"/>
    <lineage>
        <taxon>Eukaryota</taxon>
        <taxon>Metazoa</taxon>
        <taxon>Spiralia</taxon>
        <taxon>Lophotrochozoa</taxon>
        <taxon>Platyhelminthes</taxon>
        <taxon>Trematoda</taxon>
        <taxon>Digenea</taxon>
        <taxon>Plagiorchiida</taxon>
        <taxon>Echinostomata</taxon>
        <taxon>Echinostomatoidea</taxon>
        <taxon>Fasciolidae</taxon>
        <taxon>Fasciola</taxon>
    </lineage>
</organism>
<protein>
    <submittedName>
        <fullName evidence="1">Uncharacterized protein</fullName>
    </submittedName>
</protein>
<dbReference type="SMART" id="SM00184">
    <property type="entry name" value="RING"/>
    <property type="match status" value="1"/>
</dbReference>
<dbReference type="PANTHER" id="PTHR10131">
    <property type="entry name" value="TNF RECEPTOR ASSOCIATED FACTOR"/>
    <property type="match status" value="1"/>
</dbReference>
<keyword evidence="2" id="KW-1185">Reference proteome</keyword>
<gene>
    <name evidence="1" type="ORF">D915_000744</name>
</gene>
<dbReference type="InterPro" id="IPR013083">
    <property type="entry name" value="Znf_RING/FYVE/PHD"/>
</dbReference>
<accession>A0A2H1CUS9</accession>
<dbReference type="PROSITE" id="PS00518">
    <property type="entry name" value="ZF_RING_1"/>
    <property type="match status" value="1"/>
</dbReference>
<evidence type="ECO:0000313" key="1">
    <source>
        <dbReference type="EMBL" id="THD28351.1"/>
    </source>
</evidence>
<dbReference type="InterPro" id="IPR017907">
    <property type="entry name" value="Znf_RING_CS"/>
</dbReference>
<name>A0A2H1CUS9_FASHE</name>
<sequence>MGYPTERFSDPVDENLICGICRGVFIYPVVTNCGHTFCHACLDEWLQKPNSEITAVLSTGNESETRLRSTNLRCPACRQLLDASVYPSESATLVAHSGSLALARPVLALRNLIRSLPMKCAYSSRGCAVVKSVEFMESEIHKSCCACAPVKCEGCGVEVNRSELATHRQFCTENEMTVTKSTSNKSTQTEKLICKHADQFRSTASTNPIVGSREQLTAASHDLWAPDDCFPVHHSQSTLSVFMQCREQETMQFLNLSLMQLVHELKFELECSQTELRMAKMQVRSSNGSRLKNAAKNNRRT</sequence>
<dbReference type="EMBL" id="JXXN02000173">
    <property type="protein sequence ID" value="THD28351.1"/>
    <property type="molecule type" value="Genomic_DNA"/>
</dbReference>